<name>A0AAN6SG04_9PEZI</name>
<dbReference type="SUPFAM" id="SSF48403">
    <property type="entry name" value="Ankyrin repeat"/>
    <property type="match status" value="1"/>
</dbReference>
<protein>
    <recommendedName>
        <fullName evidence="3">Ankyrin repeat protein</fullName>
    </recommendedName>
</protein>
<dbReference type="EMBL" id="MU859115">
    <property type="protein sequence ID" value="KAK3952922.1"/>
    <property type="molecule type" value="Genomic_DNA"/>
</dbReference>
<dbReference type="InterPro" id="IPR002110">
    <property type="entry name" value="Ankyrin_rpt"/>
</dbReference>
<reference evidence="1" key="1">
    <citation type="journal article" date="2023" name="Mol. Phylogenet. Evol.">
        <title>Genome-scale phylogeny and comparative genomics of the fungal order Sordariales.</title>
        <authorList>
            <person name="Hensen N."/>
            <person name="Bonometti L."/>
            <person name="Westerberg I."/>
            <person name="Brannstrom I.O."/>
            <person name="Guillou S."/>
            <person name="Cros-Aarteil S."/>
            <person name="Calhoun S."/>
            <person name="Haridas S."/>
            <person name="Kuo A."/>
            <person name="Mondo S."/>
            <person name="Pangilinan J."/>
            <person name="Riley R."/>
            <person name="LaButti K."/>
            <person name="Andreopoulos B."/>
            <person name="Lipzen A."/>
            <person name="Chen C."/>
            <person name="Yan M."/>
            <person name="Daum C."/>
            <person name="Ng V."/>
            <person name="Clum A."/>
            <person name="Steindorff A."/>
            <person name="Ohm R.A."/>
            <person name="Martin F."/>
            <person name="Silar P."/>
            <person name="Natvig D.O."/>
            <person name="Lalanne C."/>
            <person name="Gautier V."/>
            <person name="Ament-Velasquez S.L."/>
            <person name="Kruys A."/>
            <person name="Hutchinson M.I."/>
            <person name="Powell A.J."/>
            <person name="Barry K."/>
            <person name="Miller A.N."/>
            <person name="Grigoriev I.V."/>
            <person name="Debuchy R."/>
            <person name="Gladieux P."/>
            <person name="Hiltunen Thoren M."/>
            <person name="Johannesson H."/>
        </authorList>
    </citation>
    <scope>NUCLEOTIDE SEQUENCE</scope>
    <source>
        <strain evidence="1">CBS 626.80</strain>
    </source>
</reference>
<evidence type="ECO:0000313" key="2">
    <source>
        <dbReference type="Proteomes" id="UP001303222"/>
    </source>
</evidence>
<dbReference type="InterPro" id="IPR036770">
    <property type="entry name" value="Ankyrin_rpt-contain_sf"/>
</dbReference>
<keyword evidence="2" id="KW-1185">Reference proteome</keyword>
<dbReference type="Pfam" id="PF00023">
    <property type="entry name" value="Ank"/>
    <property type="match status" value="1"/>
</dbReference>
<organism evidence="1 2">
    <name type="scientific">Pseudoneurospora amorphoporcata</name>
    <dbReference type="NCBI Taxonomy" id="241081"/>
    <lineage>
        <taxon>Eukaryota</taxon>
        <taxon>Fungi</taxon>
        <taxon>Dikarya</taxon>
        <taxon>Ascomycota</taxon>
        <taxon>Pezizomycotina</taxon>
        <taxon>Sordariomycetes</taxon>
        <taxon>Sordariomycetidae</taxon>
        <taxon>Sordariales</taxon>
        <taxon>Sordariaceae</taxon>
        <taxon>Pseudoneurospora</taxon>
    </lineage>
</organism>
<gene>
    <name evidence="1" type="ORF">QBC32DRAFT_340332</name>
</gene>
<comment type="caution">
    <text evidence="1">The sequence shown here is derived from an EMBL/GenBank/DDBJ whole genome shotgun (WGS) entry which is preliminary data.</text>
</comment>
<evidence type="ECO:0000313" key="1">
    <source>
        <dbReference type="EMBL" id="KAK3952922.1"/>
    </source>
</evidence>
<dbReference type="AlphaFoldDB" id="A0AAN6SG04"/>
<evidence type="ECO:0008006" key="3">
    <source>
        <dbReference type="Google" id="ProtNLM"/>
    </source>
</evidence>
<dbReference type="Gene3D" id="1.25.40.20">
    <property type="entry name" value="Ankyrin repeat-containing domain"/>
    <property type="match status" value="1"/>
</dbReference>
<dbReference type="Proteomes" id="UP001303222">
    <property type="component" value="Unassembled WGS sequence"/>
</dbReference>
<reference evidence="1" key="2">
    <citation type="submission" date="2023-06" db="EMBL/GenBank/DDBJ databases">
        <authorList>
            <consortium name="Lawrence Berkeley National Laboratory"/>
            <person name="Mondo S.J."/>
            <person name="Hensen N."/>
            <person name="Bonometti L."/>
            <person name="Westerberg I."/>
            <person name="Brannstrom I.O."/>
            <person name="Guillou S."/>
            <person name="Cros-Aarteil S."/>
            <person name="Calhoun S."/>
            <person name="Haridas S."/>
            <person name="Kuo A."/>
            <person name="Pangilinan J."/>
            <person name="Riley R."/>
            <person name="Labutti K."/>
            <person name="Andreopoulos B."/>
            <person name="Lipzen A."/>
            <person name="Chen C."/>
            <person name="Yanf M."/>
            <person name="Daum C."/>
            <person name="Ng V."/>
            <person name="Clum A."/>
            <person name="Steindorff A."/>
            <person name="Ohm R."/>
            <person name="Martin F."/>
            <person name="Silar P."/>
            <person name="Natvig D."/>
            <person name="Lalanne C."/>
            <person name="Gautier V."/>
            <person name="Ament-Velasquez S.L."/>
            <person name="Kruys A."/>
            <person name="Hutchinson M.I."/>
            <person name="Powell A.J."/>
            <person name="Barry K."/>
            <person name="Miller A.N."/>
            <person name="Grigoriev I.V."/>
            <person name="Debuchy R."/>
            <person name="Gladieux P."/>
            <person name="Thoren M.H."/>
            <person name="Johannesson H."/>
        </authorList>
    </citation>
    <scope>NUCLEOTIDE SEQUENCE</scope>
    <source>
        <strain evidence="1">CBS 626.80</strain>
    </source>
</reference>
<proteinExistence type="predicted"/>
<sequence>MCKYLLEQGVNKNLEDHAGVSASAMAIEKVTPASAPASRIEILSEIHRMFEDDELLETLNFPPLQQAIFRTLENPALFTRHREVNLSSLDAIDSFGRTALAWAAAFNNPVIAELLLESTRVAERERIRRRSPRHLRADAVTRGLQSPQ</sequence>
<accession>A0AAN6SG04</accession>